<name>A0A183BG47_9TREM</name>
<proteinExistence type="predicted"/>
<dbReference type="EMBL" id="UZAN01075472">
    <property type="protein sequence ID" value="VDP95760.1"/>
    <property type="molecule type" value="Genomic_DNA"/>
</dbReference>
<accession>A0A183BG47</accession>
<feature type="compositionally biased region" description="Basic residues" evidence="1">
    <location>
        <begin position="182"/>
        <end position="198"/>
    </location>
</feature>
<dbReference type="AlphaFoldDB" id="A0A183BG47"/>
<gene>
    <name evidence="2" type="ORF">ECPE_LOCUS18182</name>
</gene>
<evidence type="ECO:0000313" key="2">
    <source>
        <dbReference type="EMBL" id="VDP95760.1"/>
    </source>
</evidence>
<dbReference type="WBParaSite" id="ECPE_0001823201-mRNA-1">
    <property type="protein sequence ID" value="ECPE_0001823201-mRNA-1"/>
    <property type="gene ID" value="ECPE_0001823201"/>
</dbReference>
<dbReference type="Proteomes" id="UP000272942">
    <property type="component" value="Unassembled WGS sequence"/>
</dbReference>
<protein>
    <submittedName>
        <fullName evidence="4">Btz domain-containing protein</fullName>
    </submittedName>
</protein>
<feature type="region of interest" description="Disordered" evidence="1">
    <location>
        <begin position="182"/>
        <end position="204"/>
    </location>
</feature>
<reference evidence="2 3" key="2">
    <citation type="submission" date="2018-11" db="EMBL/GenBank/DDBJ databases">
        <authorList>
            <consortium name="Pathogen Informatics"/>
        </authorList>
    </citation>
    <scope>NUCLEOTIDE SEQUENCE [LARGE SCALE GENOMIC DNA]</scope>
    <source>
        <strain evidence="2 3">Egypt</strain>
    </source>
</reference>
<evidence type="ECO:0000313" key="4">
    <source>
        <dbReference type="WBParaSite" id="ECPE_0001823201-mRNA-1"/>
    </source>
</evidence>
<evidence type="ECO:0000256" key="1">
    <source>
        <dbReference type="SAM" id="MobiDB-lite"/>
    </source>
</evidence>
<sequence>MFHGPRPMFHGNQEAFDVLHTHEHRSDHGPDGERMLMENKRMIGREMKYRPGDQYTKDTGNGRWKMFGHEVQKAHKDHSKLYVIPERPFRLHVGDGDHYGIPTSHHTDYESYKQGDWLKTGGWHDGDAGDHYRAAGHGAFPYERNYRRGKPTMAYREPQIRYHNAYDSGEWRPFYEKQKYKNHIHRNRSPTIGKRRGKGQSYQS</sequence>
<keyword evidence="3" id="KW-1185">Reference proteome</keyword>
<reference evidence="4" key="1">
    <citation type="submission" date="2016-06" db="UniProtKB">
        <authorList>
            <consortium name="WormBaseParasite"/>
        </authorList>
    </citation>
    <scope>IDENTIFICATION</scope>
</reference>
<evidence type="ECO:0000313" key="3">
    <source>
        <dbReference type="Proteomes" id="UP000272942"/>
    </source>
</evidence>
<organism evidence="4">
    <name type="scientific">Echinostoma caproni</name>
    <dbReference type="NCBI Taxonomy" id="27848"/>
    <lineage>
        <taxon>Eukaryota</taxon>
        <taxon>Metazoa</taxon>
        <taxon>Spiralia</taxon>
        <taxon>Lophotrochozoa</taxon>
        <taxon>Platyhelminthes</taxon>
        <taxon>Trematoda</taxon>
        <taxon>Digenea</taxon>
        <taxon>Plagiorchiida</taxon>
        <taxon>Echinostomata</taxon>
        <taxon>Echinostomatoidea</taxon>
        <taxon>Echinostomatidae</taxon>
        <taxon>Echinostoma</taxon>
    </lineage>
</organism>